<keyword evidence="7" id="KW-1185">Reference proteome</keyword>
<dbReference type="GO" id="GO:0030246">
    <property type="term" value="F:carbohydrate binding"/>
    <property type="evidence" value="ECO:0007669"/>
    <property type="project" value="InterPro"/>
</dbReference>
<reference evidence="6 7" key="1">
    <citation type="submission" date="2016-02" db="EMBL/GenBank/DDBJ databases">
        <title>Genome sequence of Halalkalicoccus paucihalophilus DSM 24557.</title>
        <authorList>
            <person name="Poehlein A."/>
            <person name="Daniel R."/>
        </authorList>
    </citation>
    <scope>NUCLEOTIDE SEQUENCE [LARGE SCALE GENOMIC DNA]</scope>
    <source>
        <strain evidence="6 7">DSM 24557</strain>
    </source>
</reference>
<keyword evidence="1 6" id="KW-0378">Hydrolase</keyword>
<dbReference type="Pfam" id="PF10566">
    <property type="entry name" value="Glyco_hydro_97"/>
    <property type="match status" value="1"/>
</dbReference>
<dbReference type="InterPro" id="IPR014718">
    <property type="entry name" value="GH-type_carb-bd"/>
</dbReference>
<dbReference type="InterPro" id="IPR052720">
    <property type="entry name" value="Glycosyl_hydrolase_97"/>
</dbReference>
<dbReference type="InterPro" id="IPR013780">
    <property type="entry name" value="Glyco_hydro_b"/>
</dbReference>
<protein>
    <submittedName>
        <fullName evidence="6">Glycoside hydrolase 97</fullName>
    </submittedName>
</protein>
<evidence type="ECO:0000256" key="1">
    <source>
        <dbReference type="ARBA" id="ARBA00022801"/>
    </source>
</evidence>
<dbReference type="PATRIC" id="fig|1008153.3.peg.4431"/>
<dbReference type="Proteomes" id="UP000075321">
    <property type="component" value="Unassembled WGS sequence"/>
</dbReference>
<comment type="caution">
    <text evidence="6">The sequence shown here is derived from an EMBL/GenBank/DDBJ whole genome shotgun (WGS) entry which is preliminary data.</text>
</comment>
<gene>
    <name evidence="6" type="ORF">HAPAU_41330</name>
</gene>
<feature type="domain" description="Glycosyl-hydrolase 97 C-terminal oligomerisation" evidence="5">
    <location>
        <begin position="521"/>
        <end position="613"/>
    </location>
</feature>
<dbReference type="Gene3D" id="2.70.98.10">
    <property type="match status" value="1"/>
</dbReference>
<evidence type="ECO:0000313" key="7">
    <source>
        <dbReference type="Proteomes" id="UP000075321"/>
    </source>
</evidence>
<dbReference type="InterPro" id="IPR013785">
    <property type="entry name" value="Aldolase_TIM"/>
</dbReference>
<dbReference type="Pfam" id="PF14508">
    <property type="entry name" value="GH97_N"/>
    <property type="match status" value="1"/>
</dbReference>
<dbReference type="SUPFAM" id="SSF51445">
    <property type="entry name" value="(Trans)glycosidases"/>
    <property type="match status" value="1"/>
</dbReference>
<dbReference type="EMBL" id="LTAZ01000017">
    <property type="protein sequence ID" value="KYH24054.1"/>
    <property type="molecule type" value="Genomic_DNA"/>
</dbReference>
<dbReference type="AlphaFoldDB" id="A0A151A8Y0"/>
<dbReference type="Gene3D" id="3.20.20.70">
    <property type="entry name" value="Aldolase class I"/>
    <property type="match status" value="1"/>
</dbReference>
<keyword evidence="2" id="KW-0326">Glycosidase</keyword>
<organism evidence="6 7">
    <name type="scientific">Halalkalicoccus paucihalophilus</name>
    <dbReference type="NCBI Taxonomy" id="1008153"/>
    <lineage>
        <taxon>Archaea</taxon>
        <taxon>Methanobacteriati</taxon>
        <taxon>Methanobacteriota</taxon>
        <taxon>Stenosarchaea group</taxon>
        <taxon>Halobacteria</taxon>
        <taxon>Halobacteriales</taxon>
        <taxon>Halococcaceae</taxon>
        <taxon>Halalkalicoccus</taxon>
    </lineage>
</organism>
<accession>A0A151A8Y0</accession>
<dbReference type="InterPro" id="IPR019563">
    <property type="entry name" value="GH97_catalytic"/>
</dbReference>
<dbReference type="PANTHER" id="PTHR35803:SF2">
    <property type="entry name" value="RETAINING ALPHA-GALACTOSIDASE"/>
    <property type="match status" value="1"/>
</dbReference>
<dbReference type="Pfam" id="PF14509">
    <property type="entry name" value="GH97_C"/>
    <property type="match status" value="1"/>
</dbReference>
<sequence>MGPSQRLDDDLPSGRVASLTVNYDGTTVIEPSPLGITTYVGQFVTSLSLEDTTVKTIKQQYETVGGDKSGQQTLHARLGTLTFGSPNGSLQLELLVSNEGIAYRYQLPGEGHILVDKEVSAFQIPEGSTAWLHSYNNRYESVWEGTDVASASGTFGFPGLFEVTDDAYTLLTEANVDGNYCASHLAVNGEDGRMGDDAPREESLVGEENDRDEIIPENEEFDYDENPRLFELRFAGQEGYGLPTIVDSSLPLETPWRVALIGDLSSIVESNLVAALSEPPQVNDTSWITPGIVDWSWWSDGDSPRDLEIQKQYVDYAAEQGWEYTLVDRGWRREWMPELVDYANDRDVEILVWMVWTDLNTERKRETLFSRLKSWGVSGVKIDYMDSDRQQRMQWYDEVLAATADHELLVNFHGSTLPKGRRRTWPHLLTSEAIYGAEQYKWEEVPASHNVVLPFTRNVVGPMDYTPVTFSATGDNAETTIGHELALSVVFQSDLQHFADSIESYQEYPLAEQFLSEVSAVWDETTFVSGTPEEEATLARCDGDQWFVGSITAGDSQTVNLLLSFLPDDQQYTMRLISDADDGTALTSREQTVTADETVSVDIAENGGFVARLWPSR</sequence>
<evidence type="ECO:0000259" key="5">
    <source>
        <dbReference type="Pfam" id="PF14509"/>
    </source>
</evidence>
<evidence type="ECO:0000259" key="3">
    <source>
        <dbReference type="Pfam" id="PF10566"/>
    </source>
</evidence>
<feature type="domain" description="Glycosyl-hydrolase 97 N-terminal" evidence="4">
    <location>
        <begin position="16"/>
        <end position="279"/>
    </location>
</feature>
<dbReference type="GO" id="GO:0016798">
    <property type="term" value="F:hydrolase activity, acting on glycosyl bonds"/>
    <property type="evidence" value="ECO:0007669"/>
    <property type="project" value="UniProtKB-KW"/>
</dbReference>
<dbReference type="PANTHER" id="PTHR35803">
    <property type="entry name" value="GLUCAN 1,4-ALPHA-GLUCOSIDASE SUSB-RELATED"/>
    <property type="match status" value="1"/>
</dbReference>
<evidence type="ECO:0000259" key="4">
    <source>
        <dbReference type="Pfam" id="PF14508"/>
    </source>
</evidence>
<name>A0A151A8Y0_9EURY</name>
<proteinExistence type="predicted"/>
<dbReference type="InterPro" id="IPR017853">
    <property type="entry name" value="GH"/>
</dbReference>
<dbReference type="Gene3D" id="2.60.40.1180">
    <property type="entry name" value="Golgi alpha-mannosidase II"/>
    <property type="match status" value="1"/>
</dbReference>
<evidence type="ECO:0000256" key="2">
    <source>
        <dbReference type="ARBA" id="ARBA00023295"/>
    </source>
</evidence>
<evidence type="ECO:0000313" key="6">
    <source>
        <dbReference type="EMBL" id="KYH24054.1"/>
    </source>
</evidence>
<feature type="domain" description="Glycosyl-hydrolase 97 catalytic" evidence="3">
    <location>
        <begin position="295"/>
        <end position="433"/>
    </location>
</feature>
<dbReference type="InterPro" id="IPR029483">
    <property type="entry name" value="GH97_C"/>
</dbReference>
<dbReference type="InterPro" id="IPR029486">
    <property type="entry name" value="GH97_N"/>
</dbReference>